<keyword evidence="2" id="KW-0175">Coiled coil</keyword>
<comment type="caution">
    <text evidence="3">The sequence shown here is derived from an EMBL/GenBank/DDBJ whole genome shotgun (WGS) entry which is preliminary data.</text>
</comment>
<evidence type="ECO:0000256" key="1">
    <source>
        <dbReference type="ARBA" id="ARBA00007613"/>
    </source>
</evidence>
<dbReference type="InterPro" id="IPR003423">
    <property type="entry name" value="OMP_efflux"/>
</dbReference>
<evidence type="ECO:0000313" key="3">
    <source>
        <dbReference type="EMBL" id="NUU45617.1"/>
    </source>
</evidence>
<dbReference type="AlphaFoldDB" id="A0A7Y6B346"/>
<sequence>MNGSIRRSRTLALAGTLAVLYPAGAIWARTAPPFAQLLREAREAPRITALDADVDQALGKAEQARARPNPSINLYGENFVGDLRRNARDQQQTTLQIDQPIELGGKRAARIAAGDAGVAVAQARGIEGRLAFAAELARAYAAAEIADRRIALAEDEVQEATDVLKVARALVAAGKEARLRQVQAEAELHTMESDLEVARAQRVGALARLAAMAGSPTPYTGLAESLIDRMNARPASGPVDPMQSAAVRLAQAEREAAARALTVQQRSATPDITAQLGVRQLRVANGPAVVAGVTVPLPVFDRNRGNIAAAQAELQGMEARAAAARLEAEAGTRAARALIAATDARGEAARRTLSTAEEAYRLARIAYEAGKAPLIELLSARHNLGAARSVILDADMARFDARTTLARLAGLSIAGEPVQ</sequence>
<dbReference type="PANTHER" id="PTHR30203">
    <property type="entry name" value="OUTER MEMBRANE CATION EFFLUX PROTEIN"/>
    <property type="match status" value="1"/>
</dbReference>
<accession>A0A7Y6B346</accession>
<dbReference type="Proteomes" id="UP000536441">
    <property type="component" value="Unassembled WGS sequence"/>
</dbReference>
<dbReference type="RefSeq" id="WP_175310415.1">
    <property type="nucleotide sequence ID" value="NZ_CBCRYR010000027.1"/>
</dbReference>
<dbReference type="EMBL" id="JABMCH010000041">
    <property type="protein sequence ID" value="NUU45617.1"/>
    <property type="molecule type" value="Genomic_DNA"/>
</dbReference>
<proteinExistence type="inferred from homology"/>
<dbReference type="SUPFAM" id="SSF56954">
    <property type="entry name" value="Outer membrane efflux proteins (OEP)"/>
    <property type="match status" value="1"/>
</dbReference>
<evidence type="ECO:0000256" key="2">
    <source>
        <dbReference type="SAM" id="Coils"/>
    </source>
</evidence>
<name>A0A7Y6B346_9SPHN</name>
<dbReference type="GO" id="GO:0015562">
    <property type="term" value="F:efflux transmembrane transporter activity"/>
    <property type="evidence" value="ECO:0007669"/>
    <property type="project" value="InterPro"/>
</dbReference>
<gene>
    <name evidence="3" type="ORF">HP438_01290</name>
</gene>
<feature type="coiled-coil region" evidence="2">
    <location>
        <begin position="143"/>
        <end position="201"/>
    </location>
</feature>
<protein>
    <submittedName>
        <fullName evidence="3">TolC family protein</fullName>
    </submittedName>
</protein>
<reference evidence="3 4" key="1">
    <citation type="submission" date="2020-05" db="EMBL/GenBank/DDBJ databases">
        <title>Genome Sequencing of Type Strains.</title>
        <authorList>
            <person name="Lemaire J.F."/>
            <person name="Inderbitzin P."/>
            <person name="Gregorio O.A."/>
            <person name="Collins S.B."/>
            <person name="Wespe N."/>
            <person name="Knight-Connoni V."/>
        </authorList>
    </citation>
    <scope>NUCLEOTIDE SEQUENCE [LARGE SCALE GENOMIC DNA]</scope>
    <source>
        <strain evidence="3 4">DSM 100049</strain>
    </source>
</reference>
<dbReference type="Gene3D" id="1.20.1600.10">
    <property type="entry name" value="Outer membrane efflux proteins (OEP)"/>
    <property type="match status" value="1"/>
</dbReference>
<dbReference type="Pfam" id="PF02321">
    <property type="entry name" value="OEP"/>
    <property type="match status" value="2"/>
</dbReference>
<evidence type="ECO:0000313" key="4">
    <source>
        <dbReference type="Proteomes" id="UP000536441"/>
    </source>
</evidence>
<dbReference type="InterPro" id="IPR010131">
    <property type="entry name" value="MdtP/NodT-like"/>
</dbReference>
<organism evidence="3 4">
    <name type="scientific">Sphingomonas zeae</name>
    <dbReference type="NCBI Taxonomy" id="1646122"/>
    <lineage>
        <taxon>Bacteria</taxon>
        <taxon>Pseudomonadati</taxon>
        <taxon>Pseudomonadota</taxon>
        <taxon>Alphaproteobacteria</taxon>
        <taxon>Sphingomonadales</taxon>
        <taxon>Sphingomonadaceae</taxon>
        <taxon>Sphingomonas</taxon>
    </lineage>
</organism>
<dbReference type="PANTHER" id="PTHR30203:SF24">
    <property type="entry name" value="BLR4935 PROTEIN"/>
    <property type="match status" value="1"/>
</dbReference>
<comment type="similarity">
    <text evidence="1">Belongs to the outer membrane factor (OMF) (TC 1.B.17) family.</text>
</comment>
<keyword evidence="4" id="KW-1185">Reference proteome</keyword>